<reference evidence="1 2" key="1">
    <citation type="submission" date="2022-05" db="EMBL/GenBank/DDBJ databases">
        <title>A multi-omics perspective on studying reproductive biology in Daphnia sinensis.</title>
        <authorList>
            <person name="Jia J."/>
        </authorList>
    </citation>
    <scope>NUCLEOTIDE SEQUENCE [LARGE SCALE GENOMIC DNA]</scope>
    <source>
        <strain evidence="1 2">WSL</strain>
    </source>
</reference>
<evidence type="ECO:0000313" key="1">
    <source>
        <dbReference type="EMBL" id="KAI9555823.1"/>
    </source>
</evidence>
<dbReference type="AlphaFoldDB" id="A0AAD5PS78"/>
<gene>
    <name evidence="1" type="ORF">GHT06_018339</name>
</gene>
<accession>A0AAD5PS78</accession>
<name>A0AAD5PS78_9CRUS</name>
<evidence type="ECO:0000313" key="2">
    <source>
        <dbReference type="Proteomes" id="UP000820818"/>
    </source>
</evidence>
<comment type="caution">
    <text evidence="1">The sequence shown here is derived from an EMBL/GenBank/DDBJ whole genome shotgun (WGS) entry which is preliminary data.</text>
</comment>
<dbReference type="Proteomes" id="UP000820818">
    <property type="component" value="Linkage Group LG7"/>
</dbReference>
<organism evidence="1 2">
    <name type="scientific">Daphnia sinensis</name>
    <dbReference type="NCBI Taxonomy" id="1820382"/>
    <lineage>
        <taxon>Eukaryota</taxon>
        <taxon>Metazoa</taxon>
        <taxon>Ecdysozoa</taxon>
        <taxon>Arthropoda</taxon>
        <taxon>Crustacea</taxon>
        <taxon>Branchiopoda</taxon>
        <taxon>Diplostraca</taxon>
        <taxon>Cladocera</taxon>
        <taxon>Anomopoda</taxon>
        <taxon>Daphniidae</taxon>
        <taxon>Daphnia</taxon>
        <taxon>Daphnia similis group</taxon>
    </lineage>
</organism>
<dbReference type="EMBL" id="WJBH02000007">
    <property type="protein sequence ID" value="KAI9555823.1"/>
    <property type="molecule type" value="Genomic_DNA"/>
</dbReference>
<sequence length="84" mass="10040">MCHIRMAFFVCVCNVEKRKPLRPCFLFVLFPLSIISKRRISIGKPYQFRTWTLVRQNLNVENNQIFSLMRKYFISVNGNKRLGL</sequence>
<protein>
    <submittedName>
        <fullName evidence="1">Uncharacterized protein</fullName>
    </submittedName>
</protein>
<keyword evidence="2" id="KW-1185">Reference proteome</keyword>
<proteinExistence type="predicted"/>